<sequence>MRRSTGVLDDICNTKPVSPTAFSLSVPNAMSGTFSIACRDNAAVQALQALTSDGRPCRHRYQEPRQDTRDGERLSVHLPCRQVRHRSRAARQSGQAQQVTTAEKPGPQARLLNLVRAWSQRR</sequence>
<evidence type="ECO:0000256" key="1">
    <source>
        <dbReference type="SAM" id="MobiDB-lite"/>
    </source>
</evidence>
<gene>
    <name evidence="3" type="ORF">C2L97_23200</name>
</gene>
<geneLocation type="plasmid" evidence="3">
    <name>unnamed</name>
</geneLocation>
<dbReference type="InterPro" id="IPR014030">
    <property type="entry name" value="Ketoacyl_synth_N"/>
</dbReference>
<feature type="domain" description="Beta-ketoacyl synthase-like N-terminal" evidence="2">
    <location>
        <begin position="1"/>
        <end position="50"/>
    </location>
</feature>
<accession>A0A5H2Q926</accession>
<evidence type="ECO:0000313" key="3">
    <source>
        <dbReference type="EMBL" id="AYB59090.1"/>
    </source>
</evidence>
<proteinExistence type="predicted"/>
<name>A0A5H2Q926_RALSL</name>
<feature type="region of interest" description="Disordered" evidence="1">
    <location>
        <begin position="56"/>
        <end position="111"/>
    </location>
</feature>
<feature type="compositionally biased region" description="Basic and acidic residues" evidence="1">
    <location>
        <begin position="60"/>
        <end position="75"/>
    </location>
</feature>
<dbReference type="EMBL" id="CP026093">
    <property type="protein sequence ID" value="AYB59090.1"/>
    <property type="molecule type" value="Genomic_DNA"/>
</dbReference>
<reference evidence="3" key="1">
    <citation type="submission" date="2018-01" db="EMBL/GenBank/DDBJ databases">
        <title>Complete Genome Sequence of three strains from Ralstonia solanacearum ecotype Moko sequevar IIA-53 from Brazil.</title>
        <authorList>
            <person name="Silva J.R."/>
            <person name="Albuquerque G.M.R."/>
            <person name="Pais A.K.L."/>
            <person name="Silva A.M.F."/>
            <person name="Boiteux M.E.N.F."/>
            <person name="Souza E.B."/>
            <person name="Mariano R.L.R."/>
        </authorList>
    </citation>
    <scope>NUCLEOTIDE SEQUENCE [LARGE SCALE GENOMIC DNA]</scope>
    <source>
        <strain evidence="3">SFC</strain>
        <plasmid evidence="3">unnamed</plasmid>
    </source>
</reference>
<dbReference type="Pfam" id="PF13723">
    <property type="entry name" value="Ketoacyl-synt_2"/>
    <property type="match status" value="1"/>
</dbReference>
<protein>
    <recommendedName>
        <fullName evidence="2">Beta-ketoacyl synthase-like N-terminal domain-containing protein</fullName>
    </recommendedName>
</protein>
<dbReference type="AlphaFoldDB" id="A0A5H2Q926"/>
<keyword evidence="3" id="KW-0614">Plasmid</keyword>
<evidence type="ECO:0000259" key="2">
    <source>
        <dbReference type="Pfam" id="PF13723"/>
    </source>
</evidence>
<organism evidence="3">
    <name type="scientific">Ralstonia solanacearum</name>
    <name type="common">Pseudomonas solanacearum</name>
    <dbReference type="NCBI Taxonomy" id="305"/>
    <lineage>
        <taxon>Bacteria</taxon>
        <taxon>Pseudomonadati</taxon>
        <taxon>Pseudomonadota</taxon>
        <taxon>Betaproteobacteria</taxon>
        <taxon>Burkholderiales</taxon>
        <taxon>Burkholderiaceae</taxon>
        <taxon>Ralstonia</taxon>
        <taxon>Ralstonia solanacearum species complex</taxon>
    </lineage>
</organism>